<feature type="transmembrane region" description="Helical" evidence="1">
    <location>
        <begin position="80"/>
        <end position="109"/>
    </location>
</feature>
<accession>A0A147B8Q7</accession>
<sequence length="229" mass="26366">SWCAENTCKHTHAVQGVGNALFPDVFLKVTRFLEHIIGFTLMYNFMFAYSSLLLSAVLLFDLSFTSQLGGLDLFELRQTFLLGTSLFFQQLVTACLLLLGYILLTTCLFTGRLAFRKSCFTLLFEVLLKHPSFLFVHRVTISREFVEEVLLVFLHAQQTLLVLERQFSLLNEQLDALFLLLLPEFLVLHLEFVVRLLEQRNFLDSLGSLHVIHFTFLLLQLHLHLLALA</sequence>
<dbReference type="GO" id="GO:0003743">
    <property type="term" value="F:translation initiation factor activity"/>
    <property type="evidence" value="ECO:0007669"/>
    <property type="project" value="UniProtKB-KW"/>
</dbReference>
<keyword evidence="1" id="KW-1133">Transmembrane helix</keyword>
<feature type="transmembrane region" description="Helical" evidence="1">
    <location>
        <begin position="36"/>
        <end position="60"/>
    </location>
</feature>
<evidence type="ECO:0000256" key="1">
    <source>
        <dbReference type="SAM" id="Phobius"/>
    </source>
</evidence>
<reference evidence="2" key="1">
    <citation type="submission" date="2016-03" db="EMBL/GenBank/DDBJ databases">
        <title>Gut transcriptome analysis on engorged females of Ornithodoros mimon (Acari: Argasidae) and phylogenetic inferences of soft ticks.</title>
        <authorList>
            <person name="Landulfo G.A."/>
            <person name="Giovanni D."/>
            <person name="Carvalho E."/>
            <person name="Junqueira-de-Azevedo I."/>
            <person name="Patane J."/>
            <person name="Mendoca R."/>
            <person name="Barros-Battesti D."/>
        </authorList>
    </citation>
    <scope>NUCLEOTIDE SEQUENCE</scope>
    <source>
        <strain evidence="2">Females</strain>
        <tissue evidence="2">Gut</tissue>
    </source>
</reference>
<protein>
    <submittedName>
        <fullName evidence="2">Eukaryotic translation initiation factor 3 subunit a like</fullName>
    </submittedName>
</protein>
<evidence type="ECO:0000313" key="2">
    <source>
        <dbReference type="EMBL" id="JAR86775.1"/>
    </source>
</evidence>
<organism evidence="2">
    <name type="scientific">Alectorobius mimon</name>
    <dbReference type="NCBI Taxonomy" id="360319"/>
    <lineage>
        <taxon>Eukaryota</taxon>
        <taxon>Metazoa</taxon>
        <taxon>Ecdysozoa</taxon>
        <taxon>Arthropoda</taxon>
        <taxon>Chelicerata</taxon>
        <taxon>Arachnida</taxon>
        <taxon>Acari</taxon>
        <taxon>Parasitiformes</taxon>
        <taxon>Ixodida</taxon>
        <taxon>Ixodoidea</taxon>
        <taxon>Argasidae</taxon>
        <taxon>Ornithodorinae</taxon>
        <taxon>Alectorobius</taxon>
    </lineage>
</organism>
<name>A0A147B8Q7_9ACAR</name>
<feature type="non-terminal residue" evidence="2">
    <location>
        <position position="229"/>
    </location>
</feature>
<keyword evidence="2" id="KW-0396">Initiation factor</keyword>
<dbReference type="AlphaFoldDB" id="A0A147B8Q7"/>
<feature type="non-terminal residue" evidence="2">
    <location>
        <position position="1"/>
    </location>
</feature>
<keyword evidence="1" id="KW-0812">Transmembrane</keyword>
<keyword evidence="2" id="KW-0648">Protein biosynthesis</keyword>
<keyword evidence="1" id="KW-0472">Membrane</keyword>
<proteinExistence type="predicted"/>
<dbReference type="EMBL" id="GEIB01001478">
    <property type="protein sequence ID" value="JAR86775.1"/>
    <property type="molecule type" value="Transcribed_RNA"/>
</dbReference>